<dbReference type="EMBL" id="CAXIEN010000401">
    <property type="protein sequence ID" value="CAL1296611.1"/>
    <property type="molecule type" value="Genomic_DNA"/>
</dbReference>
<dbReference type="Proteomes" id="UP001497382">
    <property type="component" value="Unassembled WGS sequence"/>
</dbReference>
<dbReference type="AlphaFoldDB" id="A0AAV2BK24"/>
<gene>
    <name evidence="1" type="ORF">LARSCL_LOCUS19874</name>
</gene>
<name>A0AAV2BK24_9ARAC</name>
<keyword evidence="2" id="KW-1185">Reference proteome</keyword>
<comment type="caution">
    <text evidence="1">The sequence shown here is derived from an EMBL/GenBank/DDBJ whole genome shotgun (WGS) entry which is preliminary data.</text>
</comment>
<protein>
    <submittedName>
        <fullName evidence="1">Uncharacterized protein</fullName>
    </submittedName>
</protein>
<sequence>MALQLSSMFWLTNGEFGFACCVCPTFPSCKHGRCEISSKEHEGDSVSSRETQDTLSNGSNNDPFRIIYQFVKEELAYDEEIENFGNEIMTNKKQYIANKYAAHRLDKSEKFSQLFCVDAPSPAWLPFLSYLFAKFLGIN</sequence>
<accession>A0AAV2BK24</accession>
<reference evidence="1 2" key="1">
    <citation type="submission" date="2024-04" db="EMBL/GenBank/DDBJ databases">
        <authorList>
            <person name="Rising A."/>
            <person name="Reimegard J."/>
            <person name="Sonavane S."/>
            <person name="Akerstrom W."/>
            <person name="Nylinder S."/>
            <person name="Hedman E."/>
            <person name="Kallberg Y."/>
        </authorList>
    </citation>
    <scope>NUCLEOTIDE SEQUENCE [LARGE SCALE GENOMIC DNA]</scope>
</reference>
<proteinExistence type="predicted"/>
<evidence type="ECO:0000313" key="1">
    <source>
        <dbReference type="EMBL" id="CAL1296611.1"/>
    </source>
</evidence>
<organism evidence="1 2">
    <name type="scientific">Larinioides sclopetarius</name>
    <dbReference type="NCBI Taxonomy" id="280406"/>
    <lineage>
        <taxon>Eukaryota</taxon>
        <taxon>Metazoa</taxon>
        <taxon>Ecdysozoa</taxon>
        <taxon>Arthropoda</taxon>
        <taxon>Chelicerata</taxon>
        <taxon>Arachnida</taxon>
        <taxon>Araneae</taxon>
        <taxon>Araneomorphae</taxon>
        <taxon>Entelegynae</taxon>
        <taxon>Araneoidea</taxon>
        <taxon>Araneidae</taxon>
        <taxon>Larinioides</taxon>
    </lineage>
</organism>
<evidence type="ECO:0000313" key="2">
    <source>
        <dbReference type="Proteomes" id="UP001497382"/>
    </source>
</evidence>